<evidence type="ECO:0000256" key="3">
    <source>
        <dbReference type="ARBA" id="ARBA00022840"/>
    </source>
</evidence>
<keyword evidence="9" id="KW-1185">Reference proteome</keyword>
<dbReference type="InterPro" id="IPR027417">
    <property type="entry name" value="P-loop_NTPase"/>
</dbReference>
<dbReference type="GO" id="GO:0015937">
    <property type="term" value="P:coenzyme A biosynthetic process"/>
    <property type="evidence" value="ECO:0007669"/>
    <property type="project" value="UniProtKB-UniRule"/>
</dbReference>
<sequence length="238" mass="26617">MTYDNHIHSPSHPDNQQDEHEIDPPQKFQTFYVDTPIIGLTGGIGSGKTAVSDWFAAKGIDVVDADVVGHQIMKKGSPALQKLVEAFGDWVLDKNGEMNRRAVRDHVFENDKALLTLESITHPAIRQEIKNQLSKVKSAYAILSAPLLFESYEAGLVSLCDRVLVVDASEETQLKRASSRDTQSVEKIKAIMANQLSRKARVEQADDVVCNNGDLAQLHEQLEPLHENYLAFRKLPRY</sequence>
<protein>
    <recommendedName>
        <fullName evidence="5 6">Dephospho-CoA kinase</fullName>
        <ecNumber evidence="5 6">2.7.1.24</ecNumber>
    </recommendedName>
    <alternativeName>
        <fullName evidence="5">Dephosphocoenzyme A kinase</fullName>
    </alternativeName>
</protein>
<dbReference type="OrthoDB" id="9812943at2"/>
<evidence type="ECO:0000256" key="4">
    <source>
        <dbReference type="ARBA" id="ARBA00022993"/>
    </source>
</evidence>
<dbReference type="GO" id="GO:0005524">
    <property type="term" value="F:ATP binding"/>
    <property type="evidence" value="ECO:0007669"/>
    <property type="project" value="UniProtKB-UniRule"/>
</dbReference>
<name>A0A1R4GDL0_9GAMM</name>
<evidence type="ECO:0000256" key="5">
    <source>
        <dbReference type="HAMAP-Rule" id="MF_00376"/>
    </source>
</evidence>
<proteinExistence type="inferred from homology"/>
<dbReference type="CDD" id="cd02022">
    <property type="entry name" value="DPCK"/>
    <property type="match status" value="1"/>
</dbReference>
<keyword evidence="5 8" id="KW-0808">Transferase</keyword>
<evidence type="ECO:0000256" key="2">
    <source>
        <dbReference type="ARBA" id="ARBA00022741"/>
    </source>
</evidence>
<keyword evidence="4 5" id="KW-0173">Coenzyme A biosynthesis</keyword>
<dbReference type="InterPro" id="IPR001977">
    <property type="entry name" value="Depp_CoAkinase"/>
</dbReference>
<dbReference type="NCBIfam" id="TIGR00152">
    <property type="entry name" value="dephospho-CoA kinase"/>
    <property type="match status" value="1"/>
</dbReference>
<dbReference type="PROSITE" id="PS51219">
    <property type="entry name" value="DPCK"/>
    <property type="match status" value="1"/>
</dbReference>
<comment type="subcellular location">
    <subcellularLocation>
        <location evidence="5">Cytoplasm</location>
    </subcellularLocation>
</comment>
<keyword evidence="5" id="KW-0963">Cytoplasm</keyword>
<comment type="function">
    <text evidence="5">Catalyzes the phosphorylation of the 3'-hydroxyl group of dephosphocoenzyme A to form coenzyme A.</text>
</comment>
<keyword evidence="5 8" id="KW-0418">Kinase</keyword>
<feature type="region of interest" description="Disordered" evidence="7">
    <location>
        <begin position="1"/>
        <end position="22"/>
    </location>
</feature>
<comment type="similarity">
    <text evidence="1 5">Belongs to the CoaE family.</text>
</comment>
<dbReference type="Pfam" id="PF01121">
    <property type="entry name" value="CoaE"/>
    <property type="match status" value="1"/>
</dbReference>
<feature type="binding site" evidence="5">
    <location>
        <begin position="45"/>
        <end position="50"/>
    </location>
    <ligand>
        <name>ATP</name>
        <dbReference type="ChEBI" id="CHEBI:30616"/>
    </ligand>
</feature>
<evidence type="ECO:0000256" key="6">
    <source>
        <dbReference type="NCBIfam" id="TIGR00152"/>
    </source>
</evidence>
<dbReference type="EC" id="2.7.1.24" evidence="5 6"/>
<evidence type="ECO:0000256" key="7">
    <source>
        <dbReference type="SAM" id="MobiDB-lite"/>
    </source>
</evidence>
<accession>A0A1R4GDL0</accession>
<organism evidence="8 9">
    <name type="scientific">Psychrobacter piechaudii</name>
    <dbReference type="NCBI Taxonomy" id="1945521"/>
    <lineage>
        <taxon>Bacteria</taxon>
        <taxon>Pseudomonadati</taxon>
        <taxon>Pseudomonadota</taxon>
        <taxon>Gammaproteobacteria</taxon>
        <taxon>Moraxellales</taxon>
        <taxon>Moraxellaceae</taxon>
        <taxon>Psychrobacter</taxon>
    </lineage>
</organism>
<dbReference type="EMBL" id="FUGE01000050">
    <property type="protein sequence ID" value="SJM66298.1"/>
    <property type="molecule type" value="Genomic_DNA"/>
</dbReference>
<reference evidence="8 9" key="1">
    <citation type="submission" date="2017-02" db="EMBL/GenBank/DDBJ databases">
        <authorList>
            <person name="Peterson S.W."/>
        </authorList>
    </citation>
    <scope>NUCLEOTIDE SEQUENCE [LARGE SCALE GENOMIC DNA]</scope>
    <source>
        <strain evidence="8">Psychrobacter_piechaudii</strain>
    </source>
</reference>
<keyword evidence="2 5" id="KW-0547">Nucleotide-binding</keyword>
<keyword evidence="3 5" id="KW-0067">ATP-binding</keyword>
<dbReference type="GO" id="GO:0004140">
    <property type="term" value="F:dephospho-CoA kinase activity"/>
    <property type="evidence" value="ECO:0007669"/>
    <property type="project" value="UniProtKB-UniRule"/>
</dbReference>
<dbReference type="SUPFAM" id="SSF52540">
    <property type="entry name" value="P-loop containing nucleoside triphosphate hydrolases"/>
    <property type="match status" value="1"/>
</dbReference>
<comment type="catalytic activity">
    <reaction evidence="5">
        <text>3'-dephospho-CoA + ATP = ADP + CoA + H(+)</text>
        <dbReference type="Rhea" id="RHEA:18245"/>
        <dbReference type="ChEBI" id="CHEBI:15378"/>
        <dbReference type="ChEBI" id="CHEBI:30616"/>
        <dbReference type="ChEBI" id="CHEBI:57287"/>
        <dbReference type="ChEBI" id="CHEBI:57328"/>
        <dbReference type="ChEBI" id="CHEBI:456216"/>
        <dbReference type="EC" id="2.7.1.24"/>
    </reaction>
</comment>
<dbReference type="PANTHER" id="PTHR10695:SF46">
    <property type="entry name" value="BIFUNCTIONAL COENZYME A SYNTHASE-RELATED"/>
    <property type="match status" value="1"/>
</dbReference>
<evidence type="ECO:0000313" key="9">
    <source>
        <dbReference type="Proteomes" id="UP000188357"/>
    </source>
</evidence>
<dbReference type="AlphaFoldDB" id="A0A1R4GDL0"/>
<comment type="pathway">
    <text evidence="5">Cofactor biosynthesis; coenzyme A biosynthesis; CoA from (R)-pantothenate: step 5/5.</text>
</comment>
<dbReference type="Gene3D" id="3.40.50.300">
    <property type="entry name" value="P-loop containing nucleotide triphosphate hydrolases"/>
    <property type="match status" value="1"/>
</dbReference>
<gene>
    <name evidence="5 8" type="primary">coaE</name>
    <name evidence="8" type="ORF">A1232T_00285</name>
</gene>
<evidence type="ECO:0000313" key="8">
    <source>
        <dbReference type="EMBL" id="SJM66298.1"/>
    </source>
</evidence>
<dbReference type="RefSeq" id="WP_077450143.1">
    <property type="nucleotide sequence ID" value="NZ_FUGE01000050.1"/>
</dbReference>
<dbReference type="UniPathway" id="UPA00241">
    <property type="reaction ID" value="UER00356"/>
</dbReference>
<evidence type="ECO:0000256" key="1">
    <source>
        <dbReference type="ARBA" id="ARBA00009018"/>
    </source>
</evidence>
<dbReference type="PANTHER" id="PTHR10695">
    <property type="entry name" value="DEPHOSPHO-COA KINASE-RELATED"/>
    <property type="match status" value="1"/>
</dbReference>
<dbReference type="HAMAP" id="MF_00376">
    <property type="entry name" value="Dephospho_CoA_kinase"/>
    <property type="match status" value="1"/>
</dbReference>
<dbReference type="STRING" id="1945521.A1232T_00285"/>
<dbReference type="GO" id="GO:0005737">
    <property type="term" value="C:cytoplasm"/>
    <property type="evidence" value="ECO:0007669"/>
    <property type="project" value="UniProtKB-SubCell"/>
</dbReference>
<dbReference type="Proteomes" id="UP000188357">
    <property type="component" value="Unassembled WGS sequence"/>
</dbReference>